<accession>B4GFX0</accession>
<reference evidence="12 13" key="1">
    <citation type="journal article" date="2007" name="Nature">
        <title>Evolution of genes and genomes on the Drosophila phylogeny.</title>
        <authorList>
            <consortium name="Drosophila 12 Genomes Consortium"/>
            <person name="Clark A.G."/>
            <person name="Eisen M.B."/>
            <person name="Smith D.R."/>
            <person name="Bergman C.M."/>
            <person name="Oliver B."/>
            <person name="Markow T.A."/>
            <person name="Kaufman T.C."/>
            <person name="Kellis M."/>
            <person name="Gelbart W."/>
            <person name="Iyer V.N."/>
            <person name="Pollard D.A."/>
            <person name="Sackton T.B."/>
            <person name="Larracuente A.M."/>
            <person name="Singh N.D."/>
            <person name="Abad J.P."/>
            <person name="Abt D.N."/>
            <person name="Adryan B."/>
            <person name="Aguade M."/>
            <person name="Akashi H."/>
            <person name="Anderson W.W."/>
            <person name="Aquadro C.F."/>
            <person name="Ardell D.H."/>
            <person name="Arguello R."/>
            <person name="Artieri C.G."/>
            <person name="Barbash D.A."/>
            <person name="Barker D."/>
            <person name="Barsanti P."/>
            <person name="Batterham P."/>
            <person name="Batzoglou S."/>
            <person name="Begun D."/>
            <person name="Bhutkar A."/>
            <person name="Blanco E."/>
            <person name="Bosak S.A."/>
            <person name="Bradley R.K."/>
            <person name="Brand A.D."/>
            <person name="Brent M.R."/>
            <person name="Brooks A.N."/>
            <person name="Brown R.H."/>
            <person name="Butlin R.K."/>
            <person name="Caggese C."/>
            <person name="Calvi B.R."/>
            <person name="Bernardo de Carvalho A."/>
            <person name="Caspi A."/>
            <person name="Castrezana S."/>
            <person name="Celniker S.E."/>
            <person name="Chang J.L."/>
            <person name="Chapple C."/>
            <person name="Chatterji S."/>
            <person name="Chinwalla A."/>
            <person name="Civetta A."/>
            <person name="Clifton S.W."/>
            <person name="Comeron J.M."/>
            <person name="Costello J.C."/>
            <person name="Coyne J.A."/>
            <person name="Daub J."/>
            <person name="David R.G."/>
            <person name="Delcher A.L."/>
            <person name="Delehaunty K."/>
            <person name="Do C.B."/>
            <person name="Ebling H."/>
            <person name="Edwards K."/>
            <person name="Eickbush T."/>
            <person name="Evans J.D."/>
            <person name="Filipski A."/>
            <person name="Findeiss S."/>
            <person name="Freyhult E."/>
            <person name="Fulton L."/>
            <person name="Fulton R."/>
            <person name="Garcia A.C."/>
            <person name="Gardiner A."/>
            <person name="Garfield D.A."/>
            <person name="Garvin B.E."/>
            <person name="Gibson G."/>
            <person name="Gilbert D."/>
            <person name="Gnerre S."/>
            <person name="Godfrey J."/>
            <person name="Good R."/>
            <person name="Gotea V."/>
            <person name="Gravely B."/>
            <person name="Greenberg A.J."/>
            <person name="Griffiths-Jones S."/>
            <person name="Gross S."/>
            <person name="Guigo R."/>
            <person name="Gustafson E.A."/>
            <person name="Haerty W."/>
            <person name="Hahn M.W."/>
            <person name="Halligan D.L."/>
            <person name="Halpern A.L."/>
            <person name="Halter G.M."/>
            <person name="Han M.V."/>
            <person name="Heger A."/>
            <person name="Hillier L."/>
            <person name="Hinrichs A.S."/>
            <person name="Holmes I."/>
            <person name="Hoskins R.A."/>
            <person name="Hubisz M.J."/>
            <person name="Hultmark D."/>
            <person name="Huntley M.A."/>
            <person name="Jaffe D.B."/>
            <person name="Jagadeeshan S."/>
            <person name="Jeck W.R."/>
            <person name="Johnson J."/>
            <person name="Jones C.D."/>
            <person name="Jordan W.C."/>
            <person name="Karpen G.H."/>
            <person name="Kataoka E."/>
            <person name="Keightley P.D."/>
            <person name="Kheradpour P."/>
            <person name="Kirkness E.F."/>
            <person name="Koerich L.B."/>
            <person name="Kristiansen K."/>
            <person name="Kudrna D."/>
            <person name="Kulathinal R.J."/>
            <person name="Kumar S."/>
            <person name="Kwok R."/>
            <person name="Lander E."/>
            <person name="Langley C.H."/>
            <person name="Lapoint R."/>
            <person name="Lazzaro B.P."/>
            <person name="Lee S.J."/>
            <person name="Levesque L."/>
            <person name="Li R."/>
            <person name="Lin C.F."/>
            <person name="Lin M.F."/>
            <person name="Lindblad-Toh K."/>
            <person name="Llopart A."/>
            <person name="Long M."/>
            <person name="Low L."/>
            <person name="Lozovsky E."/>
            <person name="Lu J."/>
            <person name="Luo M."/>
            <person name="Machado C.A."/>
            <person name="Makalowski W."/>
            <person name="Marzo M."/>
            <person name="Matsuda M."/>
            <person name="Matzkin L."/>
            <person name="McAllister B."/>
            <person name="McBride C.S."/>
            <person name="McKernan B."/>
            <person name="McKernan K."/>
            <person name="Mendez-Lago M."/>
            <person name="Minx P."/>
            <person name="Mollenhauer M.U."/>
            <person name="Montooth K."/>
            <person name="Mount S.M."/>
            <person name="Mu X."/>
            <person name="Myers E."/>
            <person name="Negre B."/>
            <person name="Newfeld S."/>
            <person name="Nielsen R."/>
            <person name="Noor M.A."/>
            <person name="O'Grady P."/>
            <person name="Pachter L."/>
            <person name="Papaceit M."/>
            <person name="Parisi M.J."/>
            <person name="Parisi M."/>
            <person name="Parts L."/>
            <person name="Pedersen J.S."/>
            <person name="Pesole G."/>
            <person name="Phillippy A.M."/>
            <person name="Ponting C.P."/>
            <person name="Pop M."/>
            <person name="Porcelli D."/>
            <person name="Powell J.R."/>
            <person name="Prohaska S."/>
            <person name="Pruitt K."/>
            <person name="Puig M."/>
            <person name="Quesneville H."/>
            <person name="Ram K.R."/>
            <person name="Rand D."/>
            <person name="Rasmussen M.D."/>
            <person name="Reed L.K."/>
            <person name="Reenan R."/>
            <person name="Reily A."/>
            <person name="Remington K.A."/>
            <person name="Rieger T.T."/>
            <person name="Ritchie M.G."/>
            <person name="Robin C."/>
            <person name="Rogers Y.H."/>
            <person name="Rohde C."/>
            <person name="Rozas J."/>
            <person name="Rubenfield M.J."/>
            <person name="Ruiz A."/>
            <person name="Russo S."/>
            <person name="Salzberg S.L."/>
            <person name="Sanchez-Gracia A."/>
            <person name="Saranga D.J."/>
            <person name="Sato H."/>
            <person name="Schaeffer S.W."/>
            <person name="Schatz M.C."/>
            <person name="Schlenke T."/>
            <person name="Schwartz R."/>
            <person name="Segarra C."/>
            <person name="Singh R.S."/>
            <person name="Sirot L."/>
            <person name="Sirota M."/>
            <person name="Sisneros N.B."/>
            <person name="Smith C.D."/>
            <person name="Smith T.F."/>
            <person name="Spieth J."/>
            <person name="Stage D.E."/>
            <person name="Stark A."/>
            <person name="Stephan W."/>
            <person name="Strausberg R.L."/>
            <person name="Strempel S."/>
            <person name="Sturgill D."/>
            <person name="Sutton G."/>
            <person name="Sutton G.G."/>
            <person name="Tao W."/>
            <person name="Teichmann S."/>
            <person name="Tobari Y.N."/>
            <person name="Tomimura Y."/>
            <person name="Tsolas J.M."/>
            <person name="Valente V.L."/>
            <person name="Venter E."/>
            <person name="Venter J.C."/>
            <person name="Vicario S."/>
            <person name="Vieira F.G."/>
            <person name="Vilella A.J."/>
            <person name="Villasante A."/>
            <person name="Walenz B."/>
            <person name="Wang J."/>
            <person name="Wasserman M."/>
            <person name="Watts T."/>
            <person name="Wilson D."/>
            <person name="Wilson R.K."/>
            <person name="Wing R.A."/>
            <person name="Wolfner M.F."/>
            <person name="Wong A."/>
            <person name="Wong G.K."/>
            <person name="Wu C.I."/>
            <person name="Wu G."/>
            <person name="Yamamoto D."/>
            <person name="Yang H.P."/>
            <person name="Yang S.P."/>
            <person name="Yorke J.A."/>
            <person name="Yoshida K."/>
            <person name="Zdobnov E."/>
            <person name="Zhang P."/>
            <person name="Zhang Y."/>
            <person name="Zimin A.V."/>
            <person name="Baldwin J."/>
            <person name="Abdouelleil A."/>
            <person name="Abdulkadir J."/>
            <person name="Abebe A."/>
            <person name="Abera B."/>
            <person name="Abreu J."/>
            <person name="Acer S.C."/>
            <person name="Aftuck L."/>
            <person name="Alexander A."/>
            <person name="An P."/>
            <person name="Anderson E."/>
            <person name="Anderson S."/>
            <person name="Arachi H."/>
            <person name="Azer M."/>
            <person name="Bachantsang P."/>
            <person name="Barry A."/>
            <person name="Bayul T."/>
            <person name="Berlin A."/>
            <person name="Bessette D."/>
            <person name="Bloom T."/>
            <person name="Blye J."/>
            <person name="Boguslavskiy L."/>
            <person name="Bonnet C."/>
            <person name="Boukhgalter B."/>
            <person name="Bourzgui I."/>
            <person name="Brown A."/>
            <person name="Cahill P."/>
            <person name="Channer S."/>
            <person name="Cheshatsang Y."/>
            <person name="Chuda L."/>
            <person name="Citroen M."/>
            <person name="Collymore A."/>
            <person name="Cooke P."/>
            <person name="Costello M."/>
            <person name="D'Aco K."/>
            <person name="Daza R."/>
            <person name="De Haan G."/>
            <person name="DeGray S."/>
            <person name="DeMaso C."/>
            <person name="Dhargay N."/>
            <person name="Dooley K."/>
            <person name="Dooley E."/>
            <person name="Doricent M."/>
            <person name="Dorje P."/>
            <person name="Dorjee K."/>
            <person name="Dupes A."/>
            <person name="Elong R."/>
            <person name="Falk J."/>
            <person name="Farina A."/>
            <person name="Faro S."/>
            <person name="Ferguson D."/>
            <person name="Fisher S."/>
            <person name="Foley C.D."/>
            <person name="Franke A."/>
            <person name="Friedrich D."/>
            <person name="Gadbois L."/>
            <person name="Gearin G."/>
            <person name="Gearin C.R."/>
            <person name="Giannoukos G."/>
            <person name="Goode T."/>
            <person name="Graham J."/>
            <person name="Grandbois E."/>
            <person name="Grewal S."/>
            <person name="Gyaltsen K."/>
            <person name="Hafez N."/>
            <person name="Hagos B."/>
            <person name="Hall J."/>
            <person name="Henson C."/>
            <person name="Hollinger A."/>
            <person name="Honan T."/>
            <person name="Huard M.D."/>
            <person name="Hughes L."/>
            <person name="Hurhula B."/>
            <person name="Husby M.E."/>
            <person name="Kamat A."/>
            <person name="Kanga B."/>
            <person name="Kashin S."/>
            <person name="Khazanovich D."/>
            <person name="Kisner P."/>
            <person name="Lance K."/>
            <person name="Lara M."/>
            <person name="Lee W."/>
            <person name="Lennon N."/>
            <person name="Letendre F."/>
            <person name="LeVine R."/>
            <person name="Lipovsky A."/>
            <person name="Liu X."/>
            <person name="Liu J."/>
            <person name="Liu S."/>
            <person name="Lokyitsang T."/>
            <person name="Lokyitsang Y."/>
            <person name="Lubonja R."/>
            <person name="Lui A."/>
            <person name="MacDonald P."/>
            <person name="Magnisalis V."/>
            <person name="Maru K."/>
            <person name="Matthews C."/>
            <person name="McCusker W."/>
            <person name="McDonough S."/>
            <person name="Mehta T."/>
            <person name="Meldrim J."/>
            <person name="Meneus L."/>
            <person name="Mihai O."/>
            <person name="Mihalev A."/>
            <person name="Mihova T."/>
            <person name="Mittelman R."/>
            <person name="Mlenga V."/>
            <person name="Montmayeur A."/>
            <person name="Mulrain L."/>
            <person name="Navidi A."/>
            <person name="Naylor J."/>
            <person name="Negash T."/>
            <person name="Nguyen T."/>
            <person name="Nguyen N."/>
            <person name="Nicol R."/>
            <person name="Norbu C."/>
            <person name="Norbu N."/>
            <person name="Novod N."/>
            <person name="O'Neill B."/>
            <person name="Osman S."/>
            <person name="Markiewicz E."/>
            <person name="Oyono O.L."/>
            <person name="Patti C."/>
            <person name="Phunkhang P."/>
            <person name="Pierre F."/>
            <person name="Priest M."/>
            <person name="Raghuraman S."/>
            <person name="Rege F."/>
            <person name="Reyes R."/>
            <person name="Rise C."/>
            <person name="Rogov P."/>
            <person name="Ross K."/>
            <person name="Ryan E."/>
            <person name="Settipalli S."/>
            <person name="Shea T."/>
            <person name="Sherpa N."/>
            <person name="Shi L."/>
            <person name="Shih D."/>
            <person name="Sparrow T."/>
            <person name="Spaulding J."/>
            <person name="Stalker J."/>
            <person name="Stange-Thomann N."/>
            <person name="Stavropoulos S."/>
            <person name="Stone C."/>
            <person name="Strader C."/>
            <person name="Tesfaye S."/>
            <person name="Thomson T."/>
            <person name="Thoulutsang Y."/>
            <person name="Thoulutsang D."/>
            <person name="Topham K."/>
            <person name="Topping I."/>
            <person name="Tsamla T."/>
            <person name="Vassiliev H."/>
            <person name="Vo A."/>
            <person name="Wangchuk T."/>
            <person name="Wangdi T."/>
            <person name="Weiand M."/>
            <person name="Wilkinson J."/>
            <person name="Wilson A."/>
            <person name="Yadav S."/>
            <person name="Young G."/>
            <person name="Yu Q."/>
            <person name="Zembek L."/>
            <person name="Zhong D."/>
            <person name="Zimmer A."/>
            <person name="Zwirko Z."/>
            <person name="Jaffe D.B."/>
            <person name="Alvarez P."/>
            <person name="Brockman W."/>
            <person name="Butler J."/>
            <person name="Chin C."/>
            <person name="Gnerre S."/>
            <person name="Grabherr M."/>
            <person name="Kleber M."/>
            <person name="Mauceli E."/>
            <person name="MacCallum I."/>
        </authorList>
    </citation>
    <scope>NUCLEOTIDE SEQUENCE [LARGE SCALE GENOMIC DNA]</scope>
    <source>
        <strain evidence="13">MSH-3 / Tucson 14011-0111.49</strain>
    </source>
</reference>
<dbReference type="GO" id="GO:0004984">
    <property type="term" value="F:olfactory receptor activity"/>
    <property type="evidence" value="ECO:0007669"/>
    <property type="project" value="InterPro"/>
</dbReference>
<evidence type="ECO:0000313" key="13">
    <source>
        <dbReference type="Proteomes" id="UP000008744"/>
    </source>
</evidence>
<evidence type="ECO:0000256" key="4">
    <source>
        <dbReference type="ARBA" id="ARBA00022692"/>
    </source>
</evidence>
<feature type="transmembrane region" description="Helical" evidence="11">
    <location>
        <begin position="152"/>
        <end position="174"/>
    </location>
</feature>
<dbReference type="STRING" id="7234.B4GFX0"/>
<feature type="transmembrane region" description="Helical" evidence="11">
    <location>
        <begin position="86"/>
        <end position="104"/>
    </location>
</feature>
<dbReference type="PhylomeDB" id="B4GFX0"/>
<evidence type="ECO:0000256" key="1">
    <source>
        <dbReference type="ARBA" id="ARBA00004651"/>
    </source>
</evidence>
<keyword evidence="4 11" id="KW-0812">Transmembrane</keyword>
<dbReference type="GO" id="GO:0005549">
    <property type="term" value="F:odorant binding"/>
    <property type="evidence" value="ECO:0007669"/>
    <property type="project" value="InterPro"/>
</dbReference>
<dbReference type="PANTHER" id="PTHR21137:SF44">
    <property type="entry name" value="ODORANT RECEPTOR 13A-RELATED"/>
    <property type="match status" value="1"/>
</dbReference>
<dbReference type="GO" id="GO:0005886">
    <property type="term" value="C:plasma membrane"/>
    <property type="evidence" value="ECO:0007669"/>
    <property type="project" value="UniProtKB-SubCell"/>
</dbReference>
<comment type="similarity">
    <text evidence="11">Belongs to the insect chemoreceptor superfamily. Heteromeric odorant receptor channel (TC 1.A.69) family.</text>
</comment>
<keyword evidence="8 11" id="KW-0675">Receptor</keyword>
<protein>
    <recommendedName>
        <fullName evidence="11">Odorant receptor</fullName>
    </recommendedName>
</protein>
<evidence type="ECO:0000313" key="12">
    <source>
        <dbReference type="EMBL" id="EDW34505.1"/>
    </source>
</evidence>
<proteinExistence type="inferred from homology"/>
<evidence type="ECO:0000256" key="10">
    <source>
        <dbReference type="ARBA" id="ARBA00038679"/>
    </source>
</evidence>
<dbReference type="PANTHER" id="PTHR21137">
    <property type="entry name" value="ODORANT RECEPTOR"/>
    <property type="match status" value="1"/>
</dbReference>
<dbReference type="Pfam" id="PF02949">
    <property type="entry name" value="7tm_6"/>
    <property type="match status" value="1"/>
</dbReference>
<dbReference type="EMBL" id="CH479182">
    <property type="protein sequence ID" value="EDW34505.1"/>
    <property type="molecule type" value="Genomic_DNA"/>
</dbReference>
<evidence type="ECO:0000256" key="9">
    <source>
        <dbReference type="ARBA" id="ARBA00023224"/>
    </source>
</evidence>
<dbReference type="AlphaFoldDB" id="B4GFX0"/>
<dbReference type="OMA" id="LFLFCAM"/>
<feature type="transmembrane region" description="Helical" evidence="11">
    <location>
        <begin position="52"/>
        <end position="80"/>
    </location>
</feature>
<sequence>MEGPAKTPSTVEKAEKSEPITTERFLRYANIFYLSIGMEAYDHQGRRKMIELILRCIFIALILNLNAVLLSELIYVFLAIGKGTNFLEATMNLSFIGFVIVGDLKVWHIWRKRDQLTNVVREMEKLHPKEEHHQKAYDVESHLSGYSRYSKFYFGMHLVLIWTYNLYWAVYYLVCDFWLGIRHFVRMLPYYCWVPWDWSTNSSYYLMYVSQNMAGQTCLSGQLAADLMMCALVTLLVMHFIRLGRGIEEHVAGLLTPQQDLEFLQAAVVYHQRLLQLCHNINEIFGVSLLCNFVSSAFIICFVGFQMTIGGKIDNLVMLVLFLFCALVQVFMITTYAQRLLDASEHIGEAVYNHDWFQADLHYRKMLIFMVRRSQQASRLKATIFLNVSLVTVSDLLQLSYKFFALLRTMYVK</sequence>
<keyword evidence="7 11" id="KW-0472">Membrane</keyword>
<keyword evidence="5 11" id="KW-0552">Olfaction</keyword>
<organism evidence="13">
    <name type="scientific">Drosophila persimilis</name>
    <name type="common">Fruit fly</name>
    <dbReference type="NCBI Taxonomy" id="7234"/>
    <lineage>
        <taxon>Eukaryota</taxon>
        <taxon>Metazoa</taxon>
        <taxon>Ecdysozoa</taxon>
        <taxon>Arthropoda</taxon>
        <taxon>Hexapoda</taxon>
        <taxon>Insecta</taxon>
        <taxon>Pterygota</taxon>
        <taxon>Neoptera</taxon>
        <taxon>Endopterygota</taxon>
        <taxon>Diptera</taxon>
        <taxon>Brachycera</taxon>
        <taxon>Muscomorpha</taxon>
        <taxon>Ephydroidea</taxon>
        <taxon>Drosophilidae</taxon>
        <taxon>Drosophila</taxon>
        <taxon>Sophophora</taxon>
    </lineage>
</organism>
<dbReference type="HOGENOM" id="CLU_033399_0_0_1"/>
<comment type="caution">
    <text evidence="11">Lacks conserved residue(s) required for the propagation of feature annotation.</text>
</comment>
<keyword evidence="3 11" id="KW-0716">Sensory transduction</keyword>
<keyword evidence="13" id="KW-1185">Reference proteome</keyword>
<evidence type="ECO:0000256" key="2">
    <source>
        <dbReference type="ARBA" id="ARBA00022475"/>
    </source>
</evidence>
<comment type="subunit">
    <text evidence="10">Interacts with Orco. Complexes exist early in the endomembrane system in olfactory sensory neurons (OSNs), coupling these complexes to the conserved ciliary trafficking pathway.</text>
</comment>
<keyword evidence="9 11" id="KW-0807">Transducer</keyword>
<feature type="transmembrane region" description="Helical" evidence="11">
    <location>
        <begin position="317"/>
        <end position="337"/>
    </location>
</feature>
<name>B4GFX0_DROPE</name>
<comment type="subcellular location">
    <subcellularLocation>
        <location evidence="1 11">Cell membrane</location>
        <topology evidence="1 11">Multi-pass membrane protein</topology>
    </subcellularLocation>
</comment>
<dbReference type="OrthoDB" id="8185860at2759"/>
<gene>
    <name evidence="12" type="primary">Dper\GL22289</name>
    <name evidence="12" type="ORF">Dper_GL22289</name>
</gene>
<evidence type="ECO:0000256" key="6">
    <source>
        <dbReference type="ARBA" id="ARBA00022989"/>
    </source>
</evidence>
<evidence type="ECO:0000256" key="3">
    <source>
        <dbReference type="ARBA" id="ARBA00022606"/>
    </source>
</evidence>
<dbReference type="eggNOG" id="ENOG502S54D">
    <property type="taxonomic scope" value="Eukaryota"/>
</dbReference>
<evidence type="ECO:0000256" key="7">
    <source>
        <dbReference type="ARBA" id="ARBA00023136"/>
    </source>
</evidence>
<evidence type="ECO:0000256" key="11">
    <source>
        <dbReference type="RuleBase" id="RU351113"/>
    </source>
</evidence>
<feature type="transmembrane region" description="Helical" evidence="11">
    <location>
        <begin position="223"/>
        <end position="241"/>
    </location>
</feature>
<keyword evidence="2" id="KW-1003">Cell membrane</keyword>
<dbReference type="Proteomes" id="UP000008744">
    <property type="component" value="Unassembled WGS sequence"/>
</dbReference>
<dbReference type="KEGG" id="dpe:6591576"/>
<evidence type="ECO:0000256" key="5">
    <source>
        <dbReference type="ARBA" id="ARBA00022725"/>
    </source>
</evidence>
<dbReference type="InterPro" id="IPR004117">
    <property type="entry name" value="7tm6_olfct_rcpt"/>
</dbReference>
<dbReference type="GO" id="GO:0007165">
    <property type="term" value="P:signal transduction"/>
    <property type="evidence" value="ECO:0007669"/>
    <property type="project" value="UniProtKB-KW"/>
</dbReference>
<keyword evidence="6 11" id="KW-1133">Transmembrane helix</keyword>
<feature type="transmembrane region" description="Helical" evidence="11">
    <location>
        <begin position="284"/>
        <end position="305"/>
    </location>
</feature>
<evidence type="ECO:0000256" key="8">
    <source>
        <dbReference type="ARBA" id="ARBA00023170"/>
    </source>
</evidence>